<evidence type="ECO:0000313" key="1">
    <source>
        <dbReference type="EMBL" id="PRY21275.1"/>
    </source>
</evidence>
<proteinExistence type="predicted"/>
<dbReference type="AlphaFoldDB" id="A0A2T0RJB2"/>
<organism evidence="1 2">
    <name type="scientific">Aliiruegeria haliotis</name>
    <dbReference type="NCBI Taxonomy" id="1280846"/>
    <lineage>
        <taxon>Bacteria</taxon>
        <taxon>Pseudomonadati</taxon>
        <taxon>Pseudomonadota</taxon>
        <taxon>Alphaproteobacteria</taxon>
        <taxon>Rhodobacterales</taxon>
        <taxon>Roseobacteraceae</taxon>
        <taxon>Aliiruegeria</taxon>
    </lineage>
</organism>
<accession>A0A2T0RJB2</accession>
<reference evidence="1 2" key="1">
    <citation type="submission" date="2018-03" db="EMBL/GenBank/DDBJ databases">
        <title>Genomic Encyclopedia of Archaeal and Bacterial Type Strains, Phase II (KMG-II): from individual species to whole genera.</title>
        <authorList>
            <person name="Goeker M."/>
        </authorList>
    </citation>
    <scope>NUCLEOTIDE SEQUENCE [LARGE SCALE GENOMIC DNA]</scope>
    <source>
        <strain evidence="1 2">DSM 29328</strain>
    </source>
</reference>
<keyword evidence="2" id="KW-1185">Reference proteome</keyword>
<dbReference type="EMBL" id="PVTD01000010">
    <property type="protein sequence ID" value="PRY21275.1"/>
    <property type="molecule type" value="Genomic_DNA"/>
</dbReference>
<evidence type="ECO:0000313" key="2">
    <source>
        <dbReference type="Proteomes" id="UP000239480"/>
    </source>
</evidence>
<name>A0A2T0RJB2_9RHOB</name>
<sequence length="94" mass="10534">MLVPRRTDPFKSIGKHKVRQNMAKLTILALRNVIQPRSKNPWIAEESIPILLITRLEILHCSDKEDDLPPLLRVVSGTGGSQTVKGLIGQQRMA</sequence>
<dbReference type="Proteomes" id="UP000239480">
    <property type="component" value="Unassembled WGS sequence"/>
</dbReference>
<gene>
    <name evidence="1" type="ORF">CLV78_110150</name>
</gene>
<protein>
    <submittedName>
        <fullName evidence="1">Uncharacterized protein</fullName>
    </submittedName>
</protein>
<comment type="caution">
    <text evidence="1">The sequence shown here is derived from an EMBL/GenBank/DDBJ whole genome shotgun (WGS) entry which is preliminary data.</text>
</comment>